<protein>
    <submittedName>
        <fullName evidence="2">Carbohydrate esterase family 9 protein</fullName>
    </submittedName>
</protein>
<dbReference type="SUPFAM" id="SSF51556">
    <property type="entry name" value="Metallo-dependent hydrolases"/>
    <property type="match status" value="1"/>
</dbReference>
<dbReference type="InterPro" id="IPR011059">
    <property type="entry name" value="Metal-dep_hydrolase_composite"/>
</dbReference>
<dbReference type="SUPFAM" id="SSF51338">
    <property type="entry name" value="Composite domain of metallo-dependent hydrolases"/>
    <property type="match status" value="1"/>
</dbReference>
<gene>
    <name evidence="2" type="ORF">NKR23_g400</name>
</gene>
<dbReference type="InterPro" id="IPR032466">
    <property type="entry name" value="Metal_Hydrolase"/>
</dbReference>
<dbReference type="InterPro" id="IPR006680">
    <property type="entry name" value="Amidohydro-rel"/>
</dbReference>
<keyword evidence="3" id="KW-1185">Reference proteome</keyword>
<evidence type="ECO:0000313" key="3">
    <source>
        <dbReference type="Proteomes" id="UP001174694"/>
    </source>
</evidence>
<dbReference type="Pfam" id="PF01979">
    <property type="entry name" value="Amidohydro_1"/>
    <property type="match status" value="1"/>
</dbReference>
<dbReference type="Proteomes" id="UP001174694">
    <property type="component" value="Unassembled WGS sequence"/>
</dbReference>
<reference evidence="2" key="1">
    <citation type="submission" date="2022-07" db="EMBL/GenBank/DDBJ databases">
        <title>Fungi with potential for degradation of polypropylene.</title>
        <authorList>
            <person name="Gostincar C."/>
        </authorList>
    </citation>
    <scope>NUCLEOTIDE SEQUENCE</scope>
    <source>
        <strain evidence="2">EXF-13308</strain>
    </source>
</reference>
<evidence type="ECO:0000313" key="2">
    <source>
        <dbReference type="EMBL" id="KAJ9157273.1"/>
    </source>
</evidence>
<accession>A0AA38RV37</accession>
<dbReference type="AlphaFoldDB" id="A0AA38RV37"/>
<proteinExistence type="predicted"/>
<dbReference type="PANTHER" id="PTHR43668">
    <property type="entry name" value="ALLANTOINASE"/>
    <property type="match status" value="1"/>
</dbReference>
<dbReference type="GO" id="GO:0006145">
    <property type="term" value="P:purine nucleobase catabolic process"/>
    <property type="evidence" value="ECO:0007669"/>
    <property type="project" value="TreeGrafter"/>
</dbReference>
<dbReference type="PANTHER" id="PTHR43668:SF5">
    <property type="entry name" value="AMIDOHYDROLASE 3 DOMAIN-CONTAINING PROTEIN"/>
    <property type="match status" value="1"/>
</dbReference>
<dbReference type="GO" id="GO:0004038">
    <property type="term" value="F:allantoinase activity"/>
    <property type="evidence" value="ECO:0007669"/>
    <property type="project" value="TreeGrafter"/>
</dbReference>
<name>A0AA38RV37_9PEZI</name>
<evidence type="ECO:0000259" key="1">
    <source>
        <dbReference type="Pfam" id="PF01979"/>
    </source>
</evidence>
<organism evidence="2 3">
    <name type="scientific">Pleurostoma richardsiae</name>
    <dbReference type="NCBI Taxonomy" id="41990"/>
    <lineage>
        <taxon>Eukaryota</taxon>
        <taxon>Fungi</taxon>
        <taxon>Dikarya</taxon>
        <taxon>Ascomycota</taxon>
        <taxon>Pezizomycotina</taxon>
        <taxon>Sordariomycetes</taxon>
        <taxon>Sordariomycetidae</taxon>
        <taxon>Calosphaeriales</taxon>
        <taxon>Pleurostomataceae</taxon>
        <taxon>Pleurostoma</taxon>
    </lineage>
</organism>
<feature type="domain" description="Amidohydrolase-related" evidence="1">
    <location>
        <begin position="157"/>
        <end position="494"/>
    </location>
</feature>
<dbReference type="Gene3D" id="3.20.20.140">
    <property type="entry name" value="Metal-dependent hydrolases"/>
    <property type="match status" value="2"/>
</dbReference>
<sequence length="907" mass="98860">MEKIGLLREHAPGTRQEGHGRIVLGTKRSLLLSLVVGVITTLVLSSSTRQQGAGNRYSSLHHISAADVEYGLAQCTLNQQRPVVDRNLAATRLATRARDGVRTVLLNATLIDGDGKVTPECTISMQSGIFTHVCTSDEVNSFSSEDEAVTLDLHGRIVTPGLIDAHTHAGVRETPQLWATEDVTEISSPLTPWARAIDAIKPHDQAIAVIGSGGVTTSLVLTGAKNLISGEGLVIKMRRADSVRDLILDTAEGSPKPQRYLKMATGENQKRQFEHVAGGPATRLGESFWFRKAYESARRVKAAQDRWCEAAATAMAAGELLAEEYPRSLEWQTLVDVLRGDLRVNVHGYETEDILAVLDHADEFGFNITALHHALHSDQVTQEIKRRGIAIAGFSDSWGDKKELYNVSSYFPKRVADQGIPLILTRDHPAEHGQWLAYEAQIAHHFGLDERLAFSSIIAEPARLLGLDNRIGFVRPGYDADLVVWDRHPMRVGATPLEVYIEGKSTVKASDELWKASEEPSYHGAAPSSRQSQAIESACKPGQSDIIIRGITVIRAGRVVCVGGRKCDDVMKKAADDGIPSVELQDGHMLPGLTVVTRQHGLVEMRQEPSTTDGSSPGDDYEKPLSSRFGIKFDGIHLERTHRSGVTRLVTAPLTTGFFHGISTSFRSGARSILDEGAIAVDDVALHFTIGHDGKGPRTPSITSQISTLHELLTTGKHLHPIYARAAKGEVPVVVHTNNKDVIAHMIALKRETGAHIVIMGGAEAHLVASELASADVPVITAPFWGCEPLFFDGRHCLPGPPLTDRLGPQVLMDSGVTIAISNWDDTNNHVRNSAWEAGWLAGPDNRSLALDLVSKNIEDILRLPRTRDVVVYEGDPFEFGARVAVMFEEGRVQSCYPDVDEEQDVK</sequence>
<comment type="caution">
    <text evidence="2">The sequence shown here is derived from an EMBL/GenBank/DDBJ whole genome shotgun (WGS) entry which is preliminary data.</text>
</comment>
<dbReference type="EMBL" id="JANBVO010000001">
    <property type="protein sequence ID" value="KAJ9157273.1"/>
    <property type="molecule type" value="Genomic_DNA"/>
</dbReference>
<dbReference type="InterPro" id="IPR050138">
    <property type="entry name" value="DHOase/Allantoinase_Hydrolase"/>
</dbReference>
<dbReference type="GO" id="GO:0005737">
    <property type="term" value="C:cytoplasm"/>
    <property type="evidence" value="ECO:0007669"/>
    <property type="project" value="TreeGrafter"/>
</dbReference>